<feature type="transmembrane region" description="Helical" evidence="2">
    <location>
        <begin position="160"/>
        <end position="181"/>
    </location>
</feature>
<dbReference type="RefSeq" id="WP_141957777.1">
    <property type="nucleotide sequence ID" value="NZ_VFOZ01000001.1"/>
</dbReference>
<gene>
    <name evidence="3" type="ORF">FB559_4829</name>
</gene>
<keyword evidence="2" id="KW-1133">Transmembrane helix</keyword>
<feature type="transmembrane region" description="Helical" evidence="2">
    <location>
        <begin position="127"/>
        <end position="148"/>
    </location>
</feature>
<feature type="compositionally biased region" description="Low complexity" evidence="1">
    <location>
        <begin position="227"/>
        <end position="236"/>
    </location>
</feature>
<protein>
    <submittedName>
        <fullName evidence="3">DMSO/TMAO reductase YedYZ heme-binding membrane subunit</fullName>
    </submittedName>
</protein>
<organism evidence="3 4">
    <name type="scientific">Actinoallomurus bryophytorum</name>
    <dbReference type="NCBI Taxonomy" id="1490222"/>
    <lineage>
        <taxon>Bacteria</taxon>
        <taxon>Bacillati</taxon>
        <taxon>Actinomycetota</taxon>
        <taxon>Actinomycetes</taxon>
        <taxon>Streptosporangiales</taxon>
        <taxon>Thermomonosporaceae</taxon>
        <taxon>Actinoallomurus</taxon>
    </lineage>
</organism>
<comment type="caution">
    <text evidence="3">The sequence shown here is derived from an EMBL/GenBank/DDBJ whole genome shotgun (WGS) entry which is preliminary data.</text>
</comment>
<evidence type="ECO:0000313" key="3">
    <source>
        <dbReference type="EMBL" id="TQL99172.1"/>
    </source>
</evidence>
<evidence type="ECO:0000313" key="4">
    <source>
        <dbReference type="Proteomes" id="UP000316096"/>
    </source>
</evidence>
<feature type="transmembrane region" description="Helical" evidence="2">
    <location>
        <begin position="47"/>
        <end position="68"/>
    </location>
</feature>
<feature type="transmembrane region" description="Helical" evidence="2">
    <location>
        <begin position="89"/>
        <end position="107"/>
    </location>
</feature>
<feature type="transmembrane region" description="Helical" evidence="2">
    <location>
        <begin position="193"/>
        <end position="211"/>
    </location>
</feature>
<keyword evidence="2" id="KW-0812">Transmembrane</keyword>
<keyword evidence="4" id="KW-1185">Reference proteome</keyword>
<name>A0A543CPZ7_9ACTN</name>
<dbReference type="EMBL" id="VFOZ01000001">
    <property type="protein sequence ID" value="TQL99172.1"/>
    <property type="molecule type" value="Genomic_DNA"/>
</dbReference>
<feature type="region of interest" description="Disordered" evidence="1">
    <location>
        <begin position="225"/>
        <end position="251"/>
    </location>
</feature>
<accession>A0A543CPZ7</accession>
<reference evidence="3 4" key="1">
    <citation type="submission" date="2019-06" db="EMBL/GenBank/DDBJ databases">
        <title>Sequencing the genomes of 1000 actinobacteria strains.</title>
        <authorList>
            <person name="Klenk H.-P."/>
        </authorList>
    </citation>
    <scope>NUCLEOTIDE SEQUENCE [LARGE SCALE GENOMIC DNA]</scope>
    <source>
        <strain evidence="3 4">DSM 102200</strain>
    </source>
</reference>
<proteinExistence type="predicted"/>
<evidence type="ECO:0000256" key="1">
    <source>
        <dbReference type="SAM" id="MobiDB-lite"/>
    </source>
</evidence>
<dbReference type="OrthoDB" id="4282511at2"/>
<keyword evidence="2" id="KW-0472">Membrane</keyword>
<dbReference type="Proteomes" id="UP000316096">
    <property type="component" value="Unassembled WGS sequence"/>
</dbReference>
<evidence type="ECO:0000256" key="2">
    <source>
        <dbReference type="SAM" id="Phobius"/>
    </source>
</evidence>
<sequence length="266" mass="29023">MTRHETAARDTGRRLWPLLITLLLLMGAVVASRTHAGAAAVMWLQDFLEFFSGVFALVALTATVAAGVGAAQRLVPIRFRILAQAVHRAMALMAVGFLVAHILLKIMEAHATVLDAVIPFAGGHGRVLYVGLGTIASDLLIVVLATGLARGRFVSGSRPWVWRAVHVLAYVMWPLAMIHGLNAGRPPKWWVTWSYVICFVLVMAAAASRLPRLARDRRMLRARAPERTAAQAATPRGSSPPVDEVPDAEFWTSLRNETAGWIGDRR</sequence>
<dbReference type="AlphaFoldDB" id="A0A543CPZ7"/>